<evidence type="ECO:0000256" key="3">
    <source>
        <dbReference type="ARBA" id="ARBA00022679"/>
    </source>
</evidence>
<dbReference type="GO" id="GO:0043810">
    <property type="term" value="F:ornithine-acyl [acyl carrier protein] N-acyltransferase activity"/>
    <property type="evidence" value="ECO:0007669"/>
    <property type="project" value="UniProtKB-EC"/>
</dbReference>
<evidence type="ECO:0000256" key="4">
    <source>
        <dbReference type="ARBA" id="ARBA00023098"/>
    </source>
</evidence>
<evidence type="ECO:0000256" key="8">
    <source>
        <dbReference type="ARBA" id="ARBA00039866"/>
    </source>
</evidence>
<comment type="function">
    <text evidence="9">Catalyzes the first step in the biosynthesis of ornithine lipids, which are phosphorus-free membrane lipids. Catalyzes the 3-hydroxyacyl-acyl carrier protein-dependent acylation of ornithine to form lyso-ornithine lipid (LOL).</text>
</comment>
<dbReference type="Proteomes" id="UP000183685">
    <property type="component" value="Unassembled WGS sequence"/>
</dbReference>
<keyword evidence="5" id="KW-0012">Acyltransferase</keyword>
<name>A0A1G6T6F2_9PROT</name>
<evidence type="ECO:0000313" key="11">
    <source>
        <dbReference type="EMBL" id="SDD24732.1"/>
    </source>
</evidence>
<dbReference type="PANTHER" id="PTHR37323">
    <property type="entry name" value="GCN5-RELATED N-ACETYLTRANSFERASE"/>
    <property type="match status" value="1"/>
</dbReference>
<evidence type="ECO:0000256" key="2">
    <source>
        <dbReference type="ARBA" id="ARBA00022516"/>
    </source>
</evidence>
<dbReference type="Gene3D" id="3.40.630.30">
    <property type="match status" value="1"/>
</dbReference>
<dbReference type="Pfam" id="PF13444">
    <property type="entry name" value="Acetyltransf_5"/>
    <property type="match status" value="1"/>
</dbReference>
<dbReference type="RefSeq" id="WP_068308974.1">
    <property type="nucleotide sequence ID" value="NZ_FNAK01000001.1"/>
</dbReference>
<dbReference type="InterPro" id="IPR052351">
    <property type="entry name" value="Ornithine_N-alpha-AT"/>
</dbReference>
<dbReference type="SUPFAM" id="SSF55729">
    <property type="entry name" value="Acyl-CoA N-acyltransferases (Nat)"/>
    <property type="match status" value="1"/>
</dbReference>
<evidence type="ECO:0000256" key="1">
    <source>
        <dbReference type="ARBA" id="ARBA00005189"/>
    </source>
</evidence>
<comment type="pathway">
    <text evidence="1">Lipid metabolism.</text>
</comment>
<dbReference type="EMBL" id="FNAK01000001">
    <property type="protein sequence ID" value="SDD24732.1"/>
    <property type="molecule type" value="Genomic_DNA"/>
</dbReference>
<dbReference type="STRING" id="637679.GCA_001550055_00752"/>
<dbReference type="InterPro" id="IPR016181">
    <property type="entry name" value="Acyl_CoA_acyltransferase"/>
</dbReference>
<evidence type="ECO:0000256" key="9">
    <source>
        <dbReference type="ARBA" id="ARBA00045724"/>
    </source>
</evidence>
<accession>A0A1G6T6F2</accession>
<evidence type="ECO:0000256" key="6">
    <source>
        <dbReference type="ARBA" id="ARBA00038095"/>
    </source>
</evidence>
<dbReference type="OrthoDB" id="9787072at2"/>
<proteinExistence type="inferred from homology"/>
<evidence type="ECO:0000256" key="10">
    <source>
        <dbReference type="ARBA" id="ARBA00047785"/>
    </source>
</evidence>
<keyword evidence="12" id="KW-1185">Reference proteome</keyword>
<comment type="similarity">
    <text evidence="6">Belongs to the acetyltransferase family. OlsB subfamily.</text>
</comment>
<evidence type="ECO:0000256" key="7">
    <source>
        <dbReference type="ARBA" id="ARBA00039058"/>
    </source>
</evidence>
<reference evidence="11 12" key="1">
    <citation type="submission" date="2016-10" db="EMBL/GenBank/DDBJ databases">
        <authorList>
            <person name="de Groot N.N."/>
        </authorList>
    </citation>
    <scope>NUCLEOTIDE SEQUENCE [LARGE SCALE GENOMIC DNA]</scope>
    <source>
        <strain evidence="11 12">CGMCC 1.9109</strain>
    </source>
</reference>
<evidence type="ECO:0000313" key="12">
    <source>
        <dbReference type="Proteomes" id="UP000183685"/>
    </source>
</evidence>
<dbReference type="PANTHER" id="PTHR37323:SF1">
    <property type="entry name" value="L-ORNITHINE N(ALPHA)-ACYLTRANSFERASE"/>
    <property type="match status" value="1"/>
</dbReference>
<keyword evidence="4" id="KW-0443">Lipid metabolism</keyword>
<dbReference type="GO" id="GO:0006629">
    <property type="term" value="P:lipid metabolic process"/>
    <property type="evidence" value="ECO:0007669"/>
    <property type="project" value="UniProtKB-KW"/>
</dbReference>
<organism evidence="11 12">
    <name type="scientific">Kordiimonas lacus</name>
    <dbReference type="NCBI Taxonomy" id="637679"/>
    <lineage>
        <taxon>Bacteria</taxon>
        <taxon>Pseudomonadati</taxon>
        <taxon>Pseudomonadota</taxon>
        <taxon>Alphaproteobacteria</taxon>
        <taxon>Kordiimonadales</taxon>
        <taxon>Kordiimonadaceae</taxon>
        <taxon>Kordiimonas</taxon>
    </lineage>
</organism>
<protein>
    <recommendedName>
        <fullName evidence="8">L-ornithine N(alpha)-acyltransferase</fullName>
        <ecNumber evidence="7">2.3.2.30</ecNumber>
    </recommendedName>
</protein>
<dbReference type="AlphaFoldDB" id="A0A1G6T6F2"/>
<keyword evidence="3" id="KW-0808">Transferase</keyword>
<dbReference type="EC" id="2.3.2.30" evidence="7"/>
<gene>
    <name evidence="11" type="ORF">SAMN04488071_0136</name>
</gene>
<comment type="catalytic activity">
    <reaction evidence="10">
        <text>a (3R)-hydroxyacyl-[ACP] + L-ornithine = a lyso-ornithine lipid + holo-[ACP] + H(+)</text>
        <dbReference type="Rhea" id="RHEA:20633"/>
        <dbReference type="Rhea" id="RHEA-COMP:9685"/>
        <dbReference type="Rhea" id="RHEA-COMP:9945"/>
        <dbReference type="ChEBI" id="CHEBI:15378"/>
        <dbReference type="ChEBI" id="CHEBI:46911"/>
        <dbReference type="ChEBI" id="CHEBI:64479"/>
        <dbReference type="ChEBI" id="CHEBI:78827"/>
        <dbReference type="ChEBI" id="CHEBI:138482"/>
        <dbReference type="EC" id="2.3.2.30"/>
    </reaction>
    <physiologicalReaction direction="left-to-right" evidence="10">
        <dbReference type="Rhea" id="RHEA:20634"/>
    </physiologicalReaction>
</comment>
<sequence length="300" mass="34568">MKRYARIRPRVAAAQAMAGAPSYVRQGSLEVRLARSFKEIKAAQKLRYKIFYEEMHAKPDWRMRMTKRDIDPYDTVCDHLLVIDHDRPKSKRIVGTYRLLRQEVAERNNGFYSAGEFDIKPLMSDKFKQQMGEGRQLLELGRSCVHKDYRANSTINMLWKGIAEYLKEHKIAYMFGCASFEGTNPEEFKEAFSYLYHNHLVPDDFHVKALDGQYIEMNNIGESELDVRMARRALPPLVKGYLRIGCFIGDGAVVDEQFGTTDVFILLPVERIAKRYSKHYDVGEMANDSTEAEAVEAVSS</sequence>
<keyword evidence="2" id="KW-0444">Lipid biosynthesis</keyword>
<evidence type="ECO:0000256" key="5">
    <source>
        <dbReference type="ARBA" id="ARBA00023315"/>
    </source>
</evidence>